<dbReference type="SUPFAM" id="SSF101148">
    <property type="entry name" value="Plant invertase/pectin methylesterase inhibitor"/>
    <property type="match status" value="1"/>
</dbReference>
<proteinExistence type="inferred from homology"/>
<dbReference type="Gene3D" id="1.20.140.40">
    <property type="entry name" value="Invertase/pectin methylesterase inhibitor family protein"/>
    <property type="match status" value="1"/>
</dbReference>
<dbReference type="Proteomes" id="UP001497457">
    <property type="component" value="Chromosome 6rd"/>
</dbReference>
<keyword evidence="2" id="KW-1015">Disulfide bond</keyword>
<dbReference type="NCBIfam" id="TIGR01614">
    <property type="entry name" value="PME_inhib"/>
    <property type="match status" value="1"/>
</dbReference>
<evidence type="ECO:0000259" key="5">
    <source>
        <dbReference type="Pfam" id="PF04043"/>
    </source>
</evidence>
<feature type="domain" description="Pectinesterase inhibitor" evidence="5">
    <location>
        <begin position="29"/>
        <end position="162"/>
    </location>
</feature>
<comment type="similarity">
    <text evidence="3">Belongs to the PMEI family.</text>
</comment>
<keyword evidence="8" id="KW-1185">Reference proteome</keyword>
<reference evidence="8" key="1">
    <citation type="submission" date="2024-06" db="EMBL/GenBank/DDBJ databases">
        <authorList>
            <person name="Ryan C."/>
        </authorList>
    </citation>
    <scope>NUCLEOTIDE SEQUENCE [LARGE SCALE GENOMIC DNA]</scope>
</reference>
<dbReference type="EMBL" id="OZ075116">
    <property type="protein sequence ID" value="CAL5076242.1"/>
    <property type="molecule type" value="Genomic_DNA"/>
</dbReference>
<gene>
    <name evidence="6" type="ORF">URODEC1_LOCUS100333</name>
    <name evidence="7" type="ORF">URODEC1_LOCUS106052</name>
</gene>
<evidence type="ECO:0000313" key="8">
    <source>
        <dbReference type="Proteomes" id="UP001497457"/>
    </source>
</evidence>
<dbReference type="InterPro" id="IPR006501">
    <property type="entry name" value="Pectinesterase_inhib_dom"/>
</dbReference>
<dbReference type="InterPro" id="IPR035513">
    <property type="entry name" value="Invertase/methylesterase_inhib"/>
</dbReference>
<evidence type="ECO:0000313" key="6">
    <source>
        <dbReference type="EMBL" id="CAL5066238.1"/>
    </source>
</evidence>
<evidence type="ECO:0000256" key="1">
    <source>
        <dbReference type="ARBA" id="ARBA00022729"/>
    </source>
</evidence>
<reference evidence="7 8" key="2">
    <citation type="submission" date="2024-10" db="EMBL/GenBank/DDBJ databases">
        <authorList>
            <person name="Ryan C."/>
        </authorList>
    </citation>
    <scope>NUCLEOTIDE SEQUENCE [LARGE SCALE GENOMIC DNA]</scope>
</reference>
<keyword evidence="1 4" id="KW-0732">Signal</keyword>
<accession>A0ABC9FIL9</accession>
<feature type="chain" id="PRO_5044721979" description="Pectinesterase inhibitor domain-containing protein" evidence="4">
    <location>
        <begin position="26"/>
        <end position="192"/>
    </location>
</feature>
<dbReference type="Pfam" id="PF04043">
    <property type="entry name" value="PMEI"/>
    <property type="match status" value="1"/>
</dbReference>
<evidence type="ECO:0000256" key="2">
    <source>
        <dbReference type="ARBA" id="ARBA00023157"/>
    </source>
</evidence>
<dbReference type="AlphaFoldDB" id="A0ABC9FIL9"/>
<evidence type="ECO:0000313" key="7">
    <source>
        <dbReference type="EMBL" id="CAL5076242.1"/>
    </source>
</evidence>
<dbReference type="EMBL" id="OZ075115">
    <property type="protein sequence ID" value="CAL5066238.1"/>
    <property type="molecule type" value="Genomic_DNA"/>
</dbReference>
<organism evidence="7 8">
    <name type="scientific">Urochloa decumbens</name>
    <dbReference type="NCBI Taxonomy" id="240449"/>
    <lineage>
        <taxon>Eukaryota</taxon>
        <taxon>Viridiplantae</taxon>
        <taxon>Streptophyta</taxon>
        <taxon>Embryophyta</taxon>
        <taxon>Tracheophyta</taxon>
        <taxon>Spermatophyta</taxon>
        <taxon>Magnoliopsida</taxon>
        <taxon>Liliopsida</taxon>
        <taxon>Poales</taxon>
        <taxon>Poaceae</taxon>
        <taxon>PACMAD clade</taxon>
        <taxon>Panicoideae</taxon>
        <taxon>Panicodae</taxon>
        <taxon>Paniceae</taxon>
        <taxon>Melinidinae</taxon>
        <taxon>Urochloa</taxon>
    </lineage>
</organism>
<feature type="signal peptide" evidence="4">
    <location>
        <begin position="1"/>
        <end position="25"/>
    </location>
</feature>
<name>A0ABC9FIL9_9POAL</name>
<dbReference type="PANTHER" id="PTHR35357:SF24">
    <property type="entry name" value="OS04G0587200 PROTEIN"/>
    <property type="match status" value="1"/>
</dbReference>
<protein>
    <recommendedName>
        <fullName evidence="5">Pectinesterase inhibitor domain-containing protein</fullName>
    </recommendedName>
</protein>
<dbReference type="PANTHER" id="PTHR35357">
    <property type="entry name" value="OS02G0537100 PROTEIN"/>
    <property type="match status" value="1"/>
</dbReference>
<evidence type="ECO:0000256" key="4">
    <source>
        <dbReference type="SAM" id="SignalP"/>
    </source>
</evidence>
<dbReference type="Proteomes" id="UP001497457">
    <property type="component" value="Chromosome 5rd"/>
</dbReference>
<sequence length="192" mass="19714">MASLQALFCATTLLLLLAPHARTAASTTLEDACESYAAGDRGSYDYCVWKLRRETNGSAAATDARGLAAVAARAARATAKAATERIAALRANETETASRRDALAKCDAEYAAAARRLGRAARAAARREGGDLRRAQALLEEAAGANARCDAAFAAAGAGQESPLDGSVRGLDDEVGLAIALLPSPPLTPTKA</sequence>
<evidence type="ECO:0000256" key="3">
    <source>
        <dbReference type="ARBA" id="ARBA00038471"/>
    </source>
</evidence>